<dbReference type="Pfam" id="PF08352">
    <property type="entry name" value="oligo_HPY"/>
    <property type="match status" value="1"/>
</dbReference>
<keyword evidence="7" id="KW-0472">Membrane</keyword>
<evidence type="ECO:0000256" key="2">
    <source>
        <dbReference type="ARBA" id="ARBA00005417"/>
    </source>
</evidence>
<keyword evidence="5" id="KW-0547">Nucleotide-binding</keyword>
<dbReference type="InterPro" id="IPR013563">
    <property type="entry name" value="Oligopep_ABC_C"/>
</dbReference>
<evidence type="ECO:0000256" key="7">
    <source>
        <dbReference type="ARBA" id="ARBA00023136"/>
    </source>
</evidence>
<dbReference type="GO" id="GO:0005886">
    <property type="term" value="C:plasma membrane"/>
    <property type="evidence" value="ECO:0007669"/>
    <property type="project" value="UniProtKB-SubCell"/>
</dbReference>
<dbReference type="OrthoDB" id="9815712at2"/>
<keyword evidence="3" id="KW-0813">Transport</keyword>
<evidence type="ECO:0000256" key="4">
    <source>
        <dbReference type="ARBA" id="ARBA00022475"/>
    </source>
</evidence>
<dbReference type="Gene3D" id="3.40.50.300">
    <property type="entry name" value="P-loop containing nucleotide triphosphate hydrolases"/>
    <property type="match status" value="1"/>
</dbReference>
<organism evidence="9 10">
    <name type="scientific">Siculibacillus lacustris</name>
    <dbReference type="NCBI Taxonomy" id="1549641"/>
    <lineage>
        <taxon>Bacteria</taxon>
        <taxon>Pseudomonadati</taxon>
        <taxon>Pseudomonadota</taxon>
        <taxon>Alphaproteobacteria</taxon>
        <taxon>Hyphomicrobiales</taxon>
        <taxon>Ancalomicrobiaceae</taxon>
        <taxon>Siculibacillus</taxon>
    </lineage>
</organism>
<dbReference type="PROSITE" id="PS00211">
    <property type="entry name" value="ABC_TRANSPORTER_1"/>
    <property type="match status" value="1"/>
</dbReference>
<keyword evidence="6 9" id="KW-0067">ATP-binding</keyword>
<evidence type="ECO:0000259" key="8">
    <source>
        <dbReference type="PROSITE" id="PS50893"/>
    </source>
</evidence>
<dbReference type="Pfam" id="PF00005">
    <property type="entry name" value="ABC_tran"/>
    <property type="match status" value="1"/>
</dbReference>
<dbReference type="SUPFAM" id="SSF52540">
    <property type="entry name" value="P-loop containing nucleoside triphosphate hydrolases"/>
    <property type="match status" value="1"/>
</dbReference>
<dbReference type="InterPro" id="IPR027417">
    <property type="entry name" value="P-loop_NTPase"/>
</dbReference>
<dbReference type="GO" id="GO:0015833">
    <property type="term" value="P:peptide transport"/>
    <property type="evidence" value="ECO:0007669"/>
    <property type="project" value="InterPro"/>
</dbReference>
<gene>
    <name evidence="9" type="ORF">EYW49_00890</name>
</gene>
<dbReference type="PANTHER" id="PTHR43297:SF2">
    <property type="entry name" value="DIPEPTIDE TRANSPORT ATP-BINDING PROTEIN DPPD"/>
    <property type="match status" value="1"/>
</dbReference>
<dbReference type="SMART" id="SM00382">
    <property type="entry name" value="AAA"/>
    <property type="match status" value="1"/>
</dbReference>
<accession>A0A4Q9W0A5</accession>
<dbReference type="GO" id="GO:0005524">
    <property type="term" value="F:ATP binding"/>
    <property type="evidence" value="ECO:0007669"/>
    <property type="project" value="UniProtKB-KW"/>
</dbReference>
<proteinExistence type="inferred from homology"/>
<feature type="domain" description="ABC transporter" evidence="8">
    <location>
        <begin position="17"/>
        <end position="272"/>
    </location>
</feature>
<evidence type="ECO:0000256" key="6">
    <source>
        <dbReference type="ARBA" id="ARBA00022840"/>
    </source>
</evidence>
<dbReference type="InterPro" id="IPR003439">
    <property type="entry name" value="ABC_transporter-like_ATP-bd"/>
</dbReference>
<reference evidence="9 10" key="1">
    <citation type="submission" date="2019-02" db="EMBL/GenBank/DDBJ databases">
        <title>Siculibacillus lacustris gen. nov., sp. nov., a new rosette-forming bacterium isolated from a freshwater crater lake (Lake St. Ana, Romania).</title>
        <authorList>
            <person name="Felfoldi T."/>
            <person name="Marton Z."/>
            <person name="Szabo A."/>
            <person name="Mentes A."/>
            <person name="Boka K."/>
            <person name="Marialigeti K."/>
            <person name="Mathe I."/>
            <person name="Koncz M."/>
            <person name="Schumann P."/>
            <person name="Toth E."/>
        </authorList>
    </citation>
    <scope>NUCLEOTIDE SEQUENCE [LARGE SCALE GENOMIC DNA]</scope>
    <source>
        <strain evidence="9 10">SA-279</strain>
    </source>
</reference>
<evidence type="ECO:0000313" key="9">
    <source>
        <dbReference type="EMBL" id="TBW41433.1"/>
    </source>
</evidence>
<dbReference type="InterPro" id="IPR003593">
    <property type="entry name" value="AAA+_ATPase"/>
</dbReference>
<dbReference type="GO" id="GO:0055085">
    <property type="term" value="P:transmembrane transport"/>
    <property type="evidence" value="ECO:0007669"/>
    <property type="project" value="UniProtKB-ARBA"/>
</dbReference>
<dbReference type="InterPro" id="IPR050388">
    <property type="entry name" value="ABC_Ni/Peptide_Import"/>
</dbReference>
<keyword evidence="10" id="KW-1185">Reference proteome</keyword>
<dbReference type="Proteomes" id="UP000292781">
    <property type="component" value="Unassembled WGS sequence"/>
</dbReference>
<dbReference type="GO" id="GO:0016887">
    <property type="term" value="F:ATP hydrolysis activity"/>
    <property type="evidence" value="ECO:0007669"/>
    <property type="project" value="InterPro"/>
</dbReference>
<evidence type="ECO:0000256" key="1">
    <source>
        <dbReference type="ARBA" id="ARBA00004417"/>
    </source>
</evidence>
<evidence type="ECO:0000256" key="3">
    <source>
        <dbReference type="ARBA" id="ARBA00022448"/>
    </source>
</evidence>
<dbReference type="AlphaFoldDB" id="A0A4Q9W0A5"/>
<name>A0A4Q9W0A5_9HYPH</name>
<comment type="similarity">
    <text evidence="2">Belongs to the ABC transporter superfamily.</text>
</comment>
<comment type="subcellular location">
    <subcellularLocation>
        <location evidence="1">Cell inner membrane</location>
        <topology evidence="1">Peripheral membrane protein</topology>
    </subcellularLocation>
</comment>
<dbReference type="PROSITE" id="PS50893">
    <property type="entry name" value="ABC_TRANSPORTER_2"/>
    <property type="match status" value="1"/>
</dbReference>
<dbReference type="PANTHER" id="PTHR43297">
    <property type="entry name" value="OLIGOPEPTIDE TRANSPORT ATP-BINDING PROTEIN APPD"/>
    <property type="match status" value="1"/>
</dbReference>
<dbReference type="CDD" id="cd03257">
    <property type="entry name" value="ABC_NikE_OppD_transporters"/>
    <property type="match status" value="1"/>
</dbReference>
<dbReference type="NCBIfam" id="TIGR01727">
    <property type="entry name" value="oligo_HPY"/>
    <property type="match status" value="1"/>
</dbReference>
<dbReference type="EMBL" id="SJFN01000001">
    <property type="protein sequence ID" value="TBW41433.1"/>
    <property type="molecule type" value="Genomic_DNA"/>
</dbReference>
<dbReference type="FunFam" id="3.40.50.300:FF:000016">
    <property type="entry name" value="Oligopeptide ABC transporter ATP-binding component"/>
    <property type="match status" value="1"/>
</dbReference>
<dbReference type="InterPro" id="IPR017871">
    <property type="entry name" value="ABC_transporter-like_CS"/>
</dbReference>
<keyword evidence="4" id="KW-1003">Cell membrane</keyword>
<protein>
    <submittedName>
        <fullName evidence="9">ABC transporter ATP-binding protein</fullName>
    </submittedName>
</protein>
<evidence type="ECO:0000256" key="5">
    <source>
        <dbReference type="ARBA" id="ARBA00022741"/>
    </source>
</evidence>
<comment type="caution">
    <text evidence="9">The sequence shown here is derived from an EMBL/GenBank/DDBJ whole genome shotgun (WGS) entry which is preliminary data.</text>
</comment>
<evidence type="ECO:0000313" key="10">
    <source>
        <dbReference type="Proteomes" id="UP000292781"/>
    </source>
</evidence>
<sequence length="345" mass="37053">MPTSGGEIDGLAEGVVLAVTDLETHFPSRRGVAKAVDGVTFTLPRGRTVAVVGESGSGKSVTSLSIMGLIAPPGHVAGGRILHRDRKGVVRDLAKLSNAGFRHIRGPEIAMIFQEPMTSLNPLMRVGDQIGEMIALHERISRRALRARVIELLQLVEIPEPETRIDAYPHQMSGGMRQRVMIAMALACRPNLLIADEPTTALDVTIQAQILALLRRLQADLGMSVLFITHNLGVVAEIAHEVVVMYAGRVVEQAPVGDLFARPSHPYTRALLASTPNIARDIDAEGRRRPLAAIPGAVPPITALPPGCAFAPRCAHVLDACREGRPGLVAIAPDHVTRCIRRDLP</sequence>